<dbReference type="EMBL" id="FN595514">
    <property type="protein sequence ID" value="CBI25337.3"/>
    <property type="molecule type" value="Genomic_DNA"/>
</dbReference>
<reference evidence="2" key="1">
    <citation type="journal article" date="2007" name="Nature">
        <title>The grapevine genome sequence suggests ancestral hexaploidization in major angiosperm phyla.</title>
        <authorList>
            <consortium name="The French-Italian Public Consortium for Grapevine Genome Characterization."/>
            <person name="Jaillon O."/>
            <person name="Aury J.-M."/>
            <person name="Noel B."/>
            <person name="Policriti A."/>
            <person name="Clepet C."/>
            <person name="Casagrande A."/>
            <person name="Choisne N."/>
            <person name="Aubourg S."/>
            <person name="Vitulo N."/>
            <person name="Jubin C."/>
            <person name="Vezzi A."/>
            <person name="Legeai F."/>
            <person name="Hugueney P."/>
            <person name="Dasilva C."/>
            <person name="Horner D."/>
            <person name="Mica E."/>
            <person name="Jublot D."/>
            <person name="Poulain J."/>
            <person name="Bruyere C."/>
            <person name="Billault A."/>
            <person name="Segurens B."/>
            <person name="Gouyvenoux M."/>
            <person name="Ugarte E."/>
            <person name="Cattonaro F."/>
            <person name="Anthouard V."/>
            <person name="Vico V."/>
            <person name="Del Fabbro C."/>
            <person name="Alaux M."/>
            <person name="Di Gaspero G."/>
            <person name="Dumas V."/>
            <person name="Felice N."/>
            <person name="Paillard S."/>
            <person name="Juman I."/>
            <person name="Moroldo M."/>
            <person name="Scalabrin S."/>
            <person name="Canaguier A."/>
            <person name="Le Clainche I."/>
            <person name="Malacrida G."/>
            <person name="Durand E."/>
            <person name="Pesole G."/>
            <person name="Laucou V."/>
            <person name="Chatelet P."/>
            <person name="Merdinoglu D."/>
            <person name="Delledonne M."/>
            <person name="Pezzotti M."/>
            <person name="Lecharny A."/>
            <person name="Scarpelli C."/>
            <person name="Artiguenave F."/>
            <person name="Pe M.E."/>
            <person name="Valle G."/>
            <person name="Morgante M."/>
            <person name="Caboche M."/>
            <person name="Adam-Blondon A.-F."/>
            <person name="Weissenbach J."/>
            <person name="Quetier F."/>
            <person name="Wincker P."/>
        </authorList>
    </citation>
    <scope>NUCLEOTIDE SEQUENCE [LARGE SCALE GENOMIC DNA]</scope>
    <source>
        <strain evidence="2">cv. Pinot noir / PN40024</strain>
    </source>
</reference>
<proteinExistence type="predicted"/>
<sequence>MESIFVNHKNSHSRKGGKLFVPSRSFLTSLYIPWHADRRVVHPRLRRRCIDLLGFLLRSSPLILRDGTEC</sequence>
<evidence type="ECO:0000313" key="2">
    <source>
        <dbReference type="Proteomes" id="UP000009183"/>
    </source>
</evidence>
<evidence type="ECO:0000313" key="1">
    <source>
        <dbReference type="EMBL" id="CBI25337.3"/>
    </source>
</evidence>
<dbReference type="AlphaFoldDB" id="D7T4A5"/>
<protein>
    <submittedName>
        <fullName evidence="1">Uncharacterized protein</fullName>
    </submittedName>
</protein>
<accession>D7T4A5</accession>
<gene>
    <name evidence="1" type="ordered locus">VIT_13s0067g03250</name>
</gene>
<keyword evidence="2" id="KW-1185">Reference proteome</keyword>
<dbReference type="PaxDb" id="29760-VIT_13s0067g03250.t01"/>
<dbReference type="Proteomes" id="UP000009183">
    <property type="component" value="Chromosome 13"/>
</dbReference>
<dbReference type="STRING" id="29760.D7T4A5"/>
<dbReference type="InParanoid" id="D7T4A5"/>
<dbReference type="HOGENOM" id="CLU_2763024_0_0_1"/>
<organism evidence="1 2">
    <name type="scientific">Vitis vinifera</name>
    <name type="common">Grape</name>
    <dbReference type="NCBI Taxonomy" id="29760"/>
    <lineage>
        <taxon>Eukaryota</taxon>
        <taxon>Viridiplantae</taxon>
        <taxon>Streptophyta</taxon>
        <taxon>Embryophyta</taxon>
        <taxon>Tracheophyta</taxon>
        <taxon>Spermatophyta</taxon>
        <taxon>Magnoliopsida</taxon>
        <taxon>eudicotyledons</taxon>
        <taxon>Gunneridae</taxon>
        <taxon>Pentapetalae</taxon>
        <taxon>rosids</taxon>
        <taxon>Vitales</taxon>
        <taxon>Vitaceae</taxon>
        <taxon>Viteae</taxon>
        <taxon>Vitis</taxon>
    </lineage>
</organism>
<name>D7T4A5_VITVI</name>